<dbReference type="EnsemblPlants" id="Pp3c7_250V3.2">
    <property type="protein sequence ID" value="Pp3c7_250V3.2"/>
    <property type="gene ID" value="Pp3c7_250"/>
</dbReference>
<dbReference type="PaxDb" id="3218-PP1S130_270V6.1"/>
<evidence type="ECO:0000313" key="3">
    <source>
        <dbReference type="EnsemblPlants" id="Pp3c7_250V3.1"/>
    </source>
</evidence>
<dbReference type="HOGENOM" id="CLU_013823_0_0_1"/>
<dbReference type="Gramene" id="Pp3c7_250V3.1">
    <property type="protein sequence ID" value="Pp3c7_250V3.1"/>
    <property type="gene ID" value="Pp3c7_250"/>
</dbReference>
<dbReference type="OrthoDB" id="724026at2759"/>
<reference evidence="3" key="3">
    <citation type="submission" date="2020-12" db="UniProtKB">
        <authorList>
            <consortium name="EnsemblPlants"/>
        </authorList>
    </citation>
    <scope>IDENTIFICATION</scope>
</reference>
<evidence type="ECO:0000256" key="1">
    <source>
        <dbReference type="SAM" id="MobiDB-lite"/>
    </source>
</evidence>
<keyword evidence="4" id="KW-1185">Reference proteome</keyword>
<dbReference type="GeneID" id="112285079"/>
<feature type="region of interest" description="Disordered" evidence="1">
    <location>
        <begin position="618"/>
        <end position="666"/>
    </location>
</feature>
<feature type="compositionally biased region" description="Basic and acidic residues" evidence="1">
    <location>
        <begin position="618"/>
        <end position="663"/>
    </location>
</feature>
<gene>
    <name evidence="3" type="primary">LOC112285079</name>
    <name evidence="2" type="ORF">PHYPA_009692</name>
</gene>
<dbReference type="AlphaFoldDB" id="A9SWR7"/>
<dbReference type="RefSeq" id="XP_024381379.1">
    <property type="nucleotide sequence ID" value="XM_024525611.2"/>
</dbReference>
<protein>
    <submittedName>
        <fullName evidence="2 3">Uncharacterized protein</fullName>
    </submittedName>
</protein>
<dbReference type="Proteomes" id="UP000006727">
    <property type="component" value="Chromosome 7"/>
</dbReference>
<dbReference type="Gramene" id="Pp3c7_250V3.3">
    <property type="protein sequence ID" value="Pp3c7_250V3.3"/>
    <property type="gene ID" value="Pp3c7_250"/>
</dbReference>
<proteinExistence type="predicted"/>
<reference evidence="2 4" key="2">
    <citation type="journal article" date="2018" name="Plant J.">
        <title>The Physcomitrella patens chromosome-scale assembly reveals moss genome structure and evolution.</title>
        <authorList>
            <person name="Lang D."/>
            <person name="Ullrich K.K."/>
            <person name="Murat F."/>
            <person name="Fuchs J."/>
            <person name="Jenkins J."/>
            <person name="Haas F.B."/>
            <person name="Piednoel M."/>
            <person name="Gundlach H."/>
            <person name="Van Bel M."/>
            <person name="Meyberg R."/>
            <person name="Vives C."/>
            <person name="Morata J."/>
            <person name="Symeonidi A."/>
            <person name="Hiss M."/>
            <person name="Muchero W."/>
            <person name="Kamisugi Y."/>
            <person name="Saleh O."/>
            <person name="Blanc G."/>
            <person name="Decker E.L."/>
            <person name="van Gessel N."/>
            <person name="Grimwood J."/>
            <person name="Hayes R.D."/>
            <person name="Graham S.W."/>
            <person name="Gunter L.E."/>
            <person name="McDaniel S.F."/>
            <person name="Hoernstein S.N.W."/>
            <person name="Larsson A."/>
            <person name="Li F.W."/>
            <person name="Perroud P.F."/>
            <person name="Phillips J."/>
            <person name="Ranjan P."/>
            <person name="Rokshar D.S."/>
            <person name="Rothfels C.J."/>
            <person name="Schneider L."/>
            <person name="Shu S."/>
            <person name="Stevenson D.W."/>
            <person name="Thummler F."/>
            <person name="Tillich M."/>
            <person name="Villarreal Aguilar J.C."/>
            <person name="Widiez T."/>
            <person name="Wong G.K."/>
            <person name="Wymore A."/>
            <person name="Zhang Y."/>
            <person name="Zimmer A.D."/>
            <person name="Quatrano R.S."/>
            <person name="Mayer K.F.X."/>
            <person name="Goodstein D."/>
            <person name="Casacuberta J.M."/>
            <person name="Vandepoele K."/>
            <person name="Reski R."/>
            <person name="Cuming A.C."/>
            <person name="Tuskan G.A."/>
            <person name="Maumus F."/>
            <person name="Salse J."/>
            <person name="Schmutz J."/>
            <person name="Rensing S.A."/>
        </authorList>
    </citation>
    <scope>NUCLEOTIDE SEQUENCE [LARGE SCALE GENOMIC DNA]</scope>
    <source>
        <strain evidence="3 4">cv. Gransden 2004</strain>
    </source>
</reference>
<dbReference type="PANTHER" id="PTHR31439:SF4">
    <property type="entry name" value="NEURONAL PAS DOMAIN PROTEIN"/>
    <property type="match status" value="1"/>
</dbReference>
<evidence type="ECO:0000313" key="4">
    <source>
        <dbReference type="Proteomes" id="UP000006727"/>
    </source>
</evidence>
<feature type="compositionally biased region" description="Polar residues" evidence="1">
    <location>
        <begin position="697"/>
        <end position="706"/>
    </location>
</feature>
<dbReference type="EMBL" id="ABEU02000007">
    <property type="protein sequence ID" value="PNR50506.1"/>
    <property type="molecule type" value="Genomic_DNA"/>
</dbReference>
<dbReference type="Gramene" id="Pp3c7_250V3.4">
    <property type="protein sequence ID" value="Pp3c7_250V3.4"/>
    <property type="gene ID" value="Pp3c7_250"/>
</dbReference>
<feature type="compositionally biased region" description="Basic and acidic residues" evidence="1">
    <location>
        <begin position="707"/>
        <end position="722"/>
    </location>
</feature>
<dbReference type="RefSeq" id="XP_024381380.1">
    <property type="nucleotide sequence ID" value="XM_024525612.2"/>
</dbReference>
<name>A9SWR7_PHYPA</name>
<dbReference type="EnsemblPlants" id="Pp3c7_250V3.4">
    <property type="protein sequence ID" value="Pp3c7_250V3.4"/>
    <property type="gene ID" value="Pp3c7_250"/>
</dbReference>
<accession>A9SWR7</accession>
<dbReference type="EnsemblPlants" id="Pp3c7_250V3.1">
    <property type="protein sequence ID" value="Pp3c7_250V3.1"/>
    <property type="gene ID" value="Pp3c7_250"/>
</dbReference>
<feature type="region of interest" description="Disordered" evidence="1">
    <location>
        <begin position="694"/>
        <end position="766"/>
    </location>
</feature>
<dbReference type="eggNOG" id="ENOG502QT2Y">
    <property type="taxonomic scope" value="Eukaryota"/>
</dbReference>
<dbReference type="RefSeq" id="XP_024381381.1">
    <property type="nucleotide sequence ID" value="XM_024525613.2"/>
</dbReference>
<dbReference type="EnsemblPlants" id="Pp3c7_250V3.3">
    <property type="protein sequence ID" value="Pp3c7_250V3.3"/>
    <property type="gene ID" value="Pp3c7_250"/>
</dbReference>
<sequence length="766" mass="85741">MAFGSEGLMSVTNALRQEEKEAGKTGQVPNLDHALILAKTESDHPSIAEAWRNIENKGSKGDPQHPGHNVASHVQEDSLQPQAVGHALVQACRGGYIRCVRRLRKIQNEKLSGSLLVALFNAFGLLKAAEAGHAEVVEELLQPMKSASTAMMGYMLATEWKDQKGSESYPFVEKPVNPPSSDWMRKLMNCRSTLPAATPASQSKGWDLRGLHENPDEVIRASYATYLLWRTSVIAGSHCHYDIFGILLNRRQADGVELTKSLQSIRITRGHKKGQIGLDNEVMKILDERKNMDNTMYQLVEEYSTKNYHDAMLYTLWAHIQRKGKDVPLGPGAGKPKCVAQALNGIWEMILEVPLLVMPVEYAMKDEELYKRYKHLTLLFNQKAKVNIQLVATVEAQSSYLQVTVAVKHVRFKAENSRWDELGMGHFPTALTLSVTPQTKEGSSVTMTNSSSNTVYKIGHGENISVGSGAGDGATRGLAAGLRASAAVMVNSTMKATPWRFEQHPIQDTSDRGGSFVWTLQSMKGIPFERSNPHRMADTNSKWNWGRRVPGNPLDELPFTSEGGVIFTGNEFTDTMMWRFPKSMEGKRLRWTIAGQIHSTFTTSRYFETRVASFSGEIDERLRPMEDTKGKDKDAEKGKKSEKKETAEIDDKNKDSEKGEVSKPKLGKINTSMRTDFEEYLEFKRYKEERMRMMGEGQSTQASNNEGEFKEDTVRESADAARVKKYGSSHDEIEENTVNLKLDPEEGRSSLQVRPSLVRVKANNGR</sequence>
<evidence type="ECO:0000313" key="2">
    <source>
        <dbReference type="EMBL" id="PNR50506.1"/>
    </source>
</evidence>
<dbReference type="PANTHER" id="PTHR31439">
    <property type="entry name" value="EXPRESSED PROTEIN"/>
    <property type="match status" value="1"/>
</dbReference>
<reference evidence="2 4" key="1">
    <citation type="journal article" date="2008" name="Science">
        <title>The Physcomitrella genome reveals evolutionary insights into the conquest of land by plants.</title>
        <authorList>
            <person name="Rensing S."/>
            <person name="Lang D."/>
            <person name="Zimmer A."/>
            <person name="Terry A."/>
            <person name="Salamov A."/>
            <person name="Shapiro H."/>
            <person name="Nishiyama T."/>
            <person name="Perroud P.-F."/>
            <person name="Lindquist E."/>
            <person name="Kamisugi Y."/>
            <person name="Tanahashi T."/>
            <person name="Sakakibara K."/>
            <person name="Fujita T."/>
            <person name="Oishi K."/>
            <person name="Shin-I T."/>
            <person name="Kuroki Y."/>
            <person name="Toyoda A."/>
            <person name="Suzuki Y."/>
            <person name="Hashimoto A."/>
            <person name="Yamaguchi K."/>
            <person name="Sugano A."/>
            <person name="Kohara Y."/>
            <person name="Fujiyama A."/>
            <person name="Anterola A."/>
            <person name="Aoki S."/>
            <person name="Ashton N."/>
            <person name="Barbazuk W.B."/>
            <person name="Barker E."/>
            <person name="Bennetzen J."/>
            <person name="Bezanilla M."/>
            <person name="Blankenship R."/>
            <person name="Cho S.H."/>
            <person name="Dutcher S."/>
            <person name="Estelle M."/>
            <person name="Fawcett J.A."/>
            <person name="Gundlach H."/>
            <person name="Hanada K."/>
            <person name="Heyl A."/>
            <person name="Hicks K.A."/>
            <person name="Hugh J."/>
            <person name="Lohr M."/>
            <person name="Mayer K."/>
            <person name="Melkozernov A."/>
            <person name="Murata T."/>
            <person name="Nelson D."/>
            <person name="Pils B."/>
            <person name="Prigge M."/>
            <person name="Reiss B."/>
            <person name="Renner T."/>
            <person name="Rombauts S."/>
            <person name="Rushton P."/>
            <person name="Sanderfoot A."/>
            <person name="Schween G."/>
            <person name="Shiu S.-H."/>
            <person name="Stueber K."/>
            <person name="Theodoulou F.L."/>
            <person name="Tu H."/>
            <person name="Van de Peer Y."/>
            <person name="Verrier P.J."/>
            <person name="Waters E."/>
            <person name="Wood A."/>
            <person name="Yang L."/>
            <person name="Cove D."/>
            <person name="Cuming A."/>
            <person name="Hasebe M."/>
            <person name="Lucas S."/>
            <person name="Mishler D.B."/>
            <person name="Reski R."/>
            <person name="Grigoriev I."/>
            <person name="Quatrano R.S."/>
            <person name="Boore J.L."/>
        </authorList>
    </citation>
    <scope>NUCLEOTIDE SEQUENCE [LARGE SCALE GENOMIC DNA]</scope>
    <source>
        <strain evidence="3 4">cv. Gransden 2004</strain>
    </source>
</reference>
<dbReference type="KEGG" id="ppp:112285079"/>
<dbReference type="Gramene" id="Pp3c7_250V3.2">
    <property type="protein sequence ID" value="Pp3c7_250V3.2"/>
    <property type="gene ID" value="Pp3c7_250"/>
</dbReference>
<organism evidence="2">
    <name type="scientific">Physcomitrium patens</name>
    <name type="common">Spreading-leaved earth moss</name>
    <name type="synonym">Physcomitrella patens</name>
    <dbReference type="NCBI Taxonomy" id="3218"/>
    <lineage>
        <taxon>Eukaryota</taxon>
        <taxon>Viridiplantae</taxon>
        <taxon>Streptophyta</taxon>
        <taxon>Embryophyta</taxon>
        <taxon>Bryophyta</taxon>
        <taxon>Bryophytina</taxon>
        <taxon>Bryopsida</taxon>
        <taxon>Funariidae</taxon>
        <taxon>Funariales</taxon>
        <taxon>Funariaceae</taxon>
        <taxon>Physcomitrium</taxon>
    </lineage>
</organism>